<organism evidence="1">
    <name type="scientific">Arundo donax</name>
    <name type="common">Giant reed</name>
    <name type="synonym">Donax arundinaceus</name>
    <dbReference type="NCBI Taxonomy" id="35708"/>
    <lineage>
        <taxon>Eukaryota</taxon>
        <taxon>Viridiplantae</taxon>
        <taxon>Streptophyta</taxon>
        <taxon>Embryophyta</taxon>
        <taxon>Tracheophyta</taxon>
        <taxon>Spermatophyta</taxon>
        <taxon>Magnoliopsida</taxon>
        <taxon>Liliopsida</taxon>
        <taxon>Poales</taxon>
        <taxon>Poaceae</taxon>
        <taxon>PACMAD clade</taxon>
        <taxon>Arundinoideae</taxon>
        <taxon>Arundineae</taxon>
        <taxon>Arundo</taxon>
    </lineage>
</organism>
<proteinExistence type="predicted"/>
<name>A0A0A9DY51_ARUDO</name>
<sequence>MNAQLRQGAPHNVDTHKNQPQIFSPSILSLTKFVHSSKLYIPQNILSTMSIHGGGTNYRPKESFLTLTLR</sequence>
<reference evidence="1" key="2">
    <citation type="journal article" date="2015" name="Data Brief">
        <title>Shoot transcriptome of the giant reed, Arundo donax.</title>
        <authorList>
            <person name="Barrero R.A."/>
            <person name="Guerrero F.D."/>
            <person name="Moolhuijzen P."/>
            <person name="Goolsby J.A."/>
            <person name="Tidwell J."/>
            <person name="Bellgard S.E."/>
            <person name="Bellgard M.I."/>
        </authorList>
    </citation>
    <scope>NUCLEOTIDE SEQUENCE</scope>
    <source>
        <tissue evidence="1">Shoot tissue taken approximately 20 cm above the soil surface</tissue>
    </source>
</reference>
<protein>
    <submittedName>
        <fullName evidence="1">Uncharacterized protein</fullName>
    </submittedName>
</protein>
<accession>A0A0A9DY51</accession>
<evidence type="ECO:0000313" key="1">
    <source>
        <dbReference type="EMBL" id="JAD93509.1"/>
    </source>
</evidence>
<dbReference type="EMBL" id="GBRH01204386">
    <property type="protein sequence ID" value="JAD93509.1"/>
    <property type="molecule type" value="Transcribed_RNA"/>
</dbReference>
<dbReference type="AlphaFoldDB" id="A0A0A9DY51"/>
<reference evidence="1" key="1">
    <citation type="submission" date="2014-09" db="EMBL/GenBank/DDBJ databases">
        <authorList>
            <person name="Magalhaes I.L.F."/>
            <person name="Oliveira U."/>
            <person name="Santos F.R."/>
            <person name="Vidigal T.H.D.A."/>
            <person name="Brescovit A.D."/>
            <person name="Santos A.J."/>
        </authorList>
    </citation>
    <scope>NUCLEOTIDE SEQUENCE</scope>
    <source>
        <tissue evidence="1">Shoot tissue taken approximately 20 cm above the soil surface</tissue>
    </source>
</reference>